<evidence type="ECO:0000256" key="4">
    <source>
        <dbReference type="ARBA" id="ARBA00022741"/>
    </source>
</evidence>
<accession>A0A445DTC0</accession>
<comment type="similarity">
    <text evidence="1">Belongs to the adenylate kinase family.</text>
</comment>
<protein>
    <recommendedName>
        <fullName evidence="2">adenylate kinase</fullName>
        <ecNumber evidence="2">2.7.4.3</ecNumber>
    </recommendedName>
    <alternativeName>
        <fullName evidence="6">ATP:AMP phosphotransferase</fullName>
    </alternativeName>
</protein>
<evidence type="ECO:0000256" key="6">
    <source>
        <dbReference type="ARBA" id="ARBA00031517"/>
    </source>
</evidence>
<evidence type="ECO:0000313" key="8">
    <source>
        <dbReference type="Proteomes" id="UP000289738"/>
    </source>
</evidence>
<evidence type="ECO:0000256" key="3">
    <source>
        <dbReference type="ARBA" id="ARBA00022679"/>
    </source>
</evidence>
<keyword evidence="5" id="KW-0418">Kinase</keyword>
<dbReference type="GO" id="GO:0005524">
    <property type="term" value="F:ATP binding"/>
    <property type="evidence" value="ECO:0007669"/>
    <property type="project" value="InterPro"/>
</dbReference>
<dbReference type="GO" id="GO:0004017">
    <property type="term" value="F:AMP kinase activity"/>
    <property type="evidence" value="ECO:0007669"/>
    <property type="project" value="UniProtKB-EC"/>
</dbReference>
<evidence type="ECO:0000256" key="1">
    <source>
        <dbReference type="ARBA" id="ARBA00007220"/>
    </source>
</evidence>
<evidence type="ECO:0000313" key="7">
    <source>
        <dbReference type="EMBL" id="RYR66438.1"/>
    </source>
</evidence>
<dbReference type="InterPro" id="IPR000850">
    <property type="entry name" value="Adenylat/UMP-CMP_kin"/>
</dbReference>
<proteinExistence type="inferred from homology"/>
<dbReference type="PANTHER" id="PTHR23359">
    <property type="entry name" value="NUCLEOTIDE KINASE"/>
    <property type="match status" value="1"/>
</dbReference>
<keyword evidence="3" id="KW-0808">Transferase</keyword>
<dbReference type="EMBL" id="SDMP01000003">
    <property type="protein sequence ID" value="RYR66438.1"/>
    <property type="molecule type" value="Genomic_DNA"/>
</dbReference>
<keyword evidence="4" id="KW-0547">Nucleotide-binding</keyword>
<sequence length="192" mass="21269">MSVNMVAVASLATPSITISFTNSKSLTLSYYYYYYSSFPNCWPSSNSTLRPLILRCGAAAYASSSFLFTSPNSNSSSVVMISGAPAFEKGTQCELIKHKYGLVHVATDDLLRAEITTGSDNGKLAICCMYVCMHMVKDRLLKPDAKNSMDICEACLRLLPSNEVIFISRDLFVFRTLTPFQRGTVKDTWTPF</sequence>
<dbReference type="Gene3D" id="3.40.50.300">
    <property type="entry name" value="P-loop containing nucleotide triphosphate hydrolases"/>
    <property type="match status" value="1"/>
</dbReference>
<dbReference type="SUPFAM" id="SSF52540">
    <property type="entry name" value="P-loop containing nucleoside triphosphate hydrolases"/>
    <property type="match status" value="1"/>
</dbReference>
<comment type="caution">
    <text evidence="7">The sequence shown here is derived from an EMBL/GenBank/DDBJ whole genome shotgun (WGS) entry which is preliminary data.</text>
</comment>
<organism evidence="7 8">
    <name type="scientific">Arachis hypogaea</name>
    <name type="common">Peanut</name>
    <dbReference type="NCBI Taxonomy" id="3818"/>
    <lineage>
        <taxon>Eukaryota</taxon>
        <taxon>Viridiplantae</taxon>
        <taxon>Streptophyta</taxon>
        <taxon>Embryophyta</taxon>
        <taxon>Tracheophyta</taxon>
        <taxon>Spermatophyta</taxon>
        <taxon>Magnoliopsida</taxon>
        <taxon>eudicotyledons</taxon>
        <taxon>Gunneridae</taxon>
        <taxon>Pentapetalae</taxon>
        <taxon>rosids</taxon>
        <taxon>fabids</taxon>
        <taxon>Fabales</taxon>
        <taxon>Fabaceae</taxon>
        <taxon>Papilionoideae</taxon>
        <taxon>50 kb inversion clade</taxon>
        <taxon>dalbergioids sensu lato</taxon>
        <taxon>Dalbergieae</taxon>
        <taxon>Pterocarpus clade</taxon>
        <taxon>Arachis</taxon>
    </lineage>
</organism>
<keyword evidence="8" id="KW-1185">Reference proteome</keyword>
<gene>
    <name evidence="7" type="ORF">Ahy_A03g012416</name>
</gene>
<evidence type="ECO:0000256" key="2">
    <source>
        <dbReference type="ARBA" id="ARBA00012955"/>
    </source>
</evidence>
<name>A0A445DTC0_ARAHY</name>
<dbReference type="InterPro" id="IPR027417">
    <property type="entry name" value="P-loop_NTPase"/>
</dbReference>
<reference evidence="7 8" key="1">
    <citation type="submission" date="2019-01" db="EMBL/GenBank/DDBJ databases">
        <title>Sequencing of cultivated peanut Arachis hypogaea provides insights into genome evolution and oil improvement.</title>
        <authorList>
            <person name="Chen X."/>
        </authorList>
    </citation>
    <scope>NUCLEOTIDE SEQUENCE [LARGE SCALE GENOMIC DNA]</scope>
    <source>
        <strain evidence="8">cv. Fuhuasheng</strain>
        <tissue evidence="7">Leaves</tissue>
    </source>
</reference>
<evidence type="ECO:0000256" key="5">
    <source>
        <dbReference type="ARBA" id="ARBA00022777"/>
    </source>
</evidence>
<dbReference type="AlphaFoldDB" id="A0A445DTC0"/>
<dbReference type="Pfam" id="PF00406">
    <property type="entry name" value="ADK"/>
    <property type="match status" value="1"/>
</dbReference>
<dbReference type="STRING" id="3818.A0A445DTC0"/>
<dbReference type="Proteomes" id="UP000289738">
    <property type="component" value="Chromosome A03"/>
</dbReference>
<dbReference type="EC" id="2.7.4.3" evidence="2"/>